<evidence type="ECO:0000256" key="2">
    <source>
        <dbReference type="SAM" id="Phobius"/>
    </source>
</evidence>
<evidence type="ECO:0000313" key="4">
    <source>
        <dbReference type="Proteomes" id="UP000321899"/>
    </source>
</evidence>
<reference evidence="3 4" key="1">
    <citation type="submission" date="2019-06" db="EMBL/GenBank/DDBJ databases">
        <title>Desulfobotulus mexicanus sp. nov., a novel sulfate-reducing bacterium isolated from the sediment of an alkaline crater lake in Mexico.</title>
        <authorList>
            <person name="Hirschler-Rea A."/>
        </authorList>
    </citation>
    <scope>NUCLEOTIDE SEQUENCE [LARGE SCALE GENOMIC DNA]</scope>
    <source>
        <strain evidence="3 4">PAR22N</strain>
    </source>
</reference>
<feature type="transmembrane region" description="Helical" evidence="2">
    <location>
        <begin position="604"/>
        <end position="626"/>
    </location>
</feature>
<feature type="region of interest" description="Disordered" evidence="1">
    <location>
        <begin position="32"/>
        <end position="387"/>
    </location>
</feature>
<sequence length="755" mass="79774">MAEKNGKSGIDLEIGQDDIDDLLRGLETEARGLDAAGGHDEKKGGVAEAAAEASSAGSDFDTVTQDEIDAFLRGDFSVPSPETRTPETDAAHSGEEADPFASGMVGQADIDALFAGSDFGAPSVQETKPPVEDDFGSDTLSQDDIEALFSGGGSKPEAAPPATALPVEDDFGSDTLSQDDIEALFSGGDAKPQSAAPAPAPPLEDDFGSDTLSQDDIEALLSGDGGKSAPPPETPAAPEDDMGSDTLSQDDIEALLSGDGGKSAPPPETPAAPEDDMGSDTLSQDDIEALLSGDGGKSAPPSEKPAAPEDDMGNATLSQDDIEALLSGGNASSETSPPPEDSEWDKDSPAISQDELDRLMGLAAPESPALETDIPQEDLSLPSYETEEGSNLLSQDFLDTLLKAHQAEQAAKTAIAEPQKEKKVLAEDKGEDDFIGQDDIDRLLSGMGEEKSKGDVEEDLLISQDDIEKLLGNTASSEGGGDGGEADPDAELLISQQDLEDLMKDVVVEDSFLSEESAREERPFQEGKEVLSQEDLDALLNNMEDEAEAVVDFDGIPTESASEESPVQEEKPAPEEKKPQEEDRVVLMPVDEKKASEKKKRKKWPMALAAGIAFLMMAGVGGWWFFGSPVEEVFMAESVIPESLPLEESPLPVQPAIVSLGLPGFIVPSSPGVTHTAYLMADLSIDLSQQAAISFEKEPARFRDVIFQSLKRAVDASKNTEITEENLQKSLIDALNESFHDAPVLRVVFTRISIG</sequence>
<dbReference type="Proteomes" id="UP000321899">
    <property type="component" value="Unassembled WGS sequence"/>
</dbReference>
<feature type="compositionally biased region" description="Low complexity" evidence="1">
    <location>
        <begin position="46"/>
        <end position="58"/>
    </location>
</feature>
<feature type="region of interest" description="Disordered" evidence="1">
    <location>
        <begin position="411"/>
        <end position="432"/>
    </location>
</feature>
<evidence type="ECO:0000313" key="3">
    <source>
        <dbReference type="EMBL" id="TYT76271.1"/>
    </source>
</evidence>
<dbReference type="OrthoDB" id="5423208at2"/>
<protein>
    <recommendedName>
        <fullName evidence="5">Flagellar protein FliL</fullName>
    </recommendedName>
</protein>
<gene>
    <name evidence="3" type="ORF">FIM25_01595</name>
</gene>
<evidence type="ECO:0008006" key="5">
    <source>
        <dbReference type="Google" id="ProtNLM"/>
    </source>
</evidence>
<proteinExistence type="predicted"/>
<comment type="caution">
    <text evidence="3">The sequence shown here is derived from an EMBL/GenBank/DDBJ whole genome shotgun (WGS) entry which is preliminary data.</text>
</comment>
<feature type="compositionally biased region" description="Basic and acidic residues" evidence="1">
    <location>
        <begin position="84"/>
        <end position="95"/>
    </location>
</feature>
<feature type="compositionally biased region" description="Basic and acidic residues" evidence="1">
    <location>
        <begin position="32"/>
        <end position="45"/>
    </location>
</feature>
<feature type="compositionally biased region" description="Acidic residues" evidence="1">
    <location>
        <begin position="238"/>
        <end position="253"/>
    </location>
</feature>
<feature type="compositionally biased region" description="Acidic residues" evidence="1">
    <location>
        <begin position="273"/>
        <end position="288"/>
    </location>
</feature>
<feature type="compositionally biased region" description="Basic and acidic residues" evidence="1">
    <location>
        <begin position="568"/>
        <end position="584"/>
    </location>
</feature>
<feature type="compositionally biased region" description="Acidic residues" evidence="1">
    <location>
        <begin position="203"/>
        <end position="218"/>
    </location>
</feature>
<name>A0A5Q4VK14_9BACT</name>
<feature type="compositionally biased region" description="Basic and acidic residues" evidence="1">
    <location>
        <begin position="418"/>
        <end position="428"/>
    </location>
</feature>
<feature type="compositionally biased region" description="Acidic residues" evidence="1">
    <location>
        <begin position="167"/>
        <end position="182"/>
    </location>
</feature>
<dbReference type="EMBL" id="VDMB01000001">
    <property type="protein sequence ID" value="TYT76271.1"/>
    <property type="molecule type" value="Genomic_DNA"/>
</dbReference>
<feature type="region of interest" description="Disordered" evidence="1">
    <location>
        <begin position="471"/>
        <end position="491"/>
    </location>
</feature>
<keyword evidence="4" id="KW-1185">Reference proteome</keyword>
<feature type="region of interest" description="Disordered" evidence="1">
    <location>
        <begin position="558"/>
        <end position="584"/>
    </location>
</feature>
<accession>A0A5Q4VK14</accession>
<dbReference type="AlphaFoldDB" id="A0A5Q4VK14"/>
<keyword evidence="2" id="KW-0812">Transmembrane</keyword>
<evidence type="ECO:0000256" key="1">
    <source>
        <dbReference type="SAM" id="MobiDB-lite"/>
    </source>
</evidence>
<organism evidence="3 4">
    <name type="scientific">Desulfobotulus mexicanus</name>
    <dbReference type="NCBI Taxonomy" id="2586642"/>
    <lineage>
        <taxon>Bacteria</taxon>
        <taxon>Pseudomonadati</taxon>
        <taxon>Thermodesulfobacteriota</taxon>
        <taxon>Desulfobacteria</taxon>
        <taxon>Desulfobacterales</taxon>
        <taxon>Desulfobacteraceae</taxon>
        <taxon>Desulfobotulus</taxon>
    </lineage>
</organism>
<keyword evidence="2" id="KW-1133">Transmembrane helix</keyword>
<dbReference type="RefSeq" id="WP_139445488.1">
    <property type="nucleotide sequence ID" value="NZ_VDMB01000001.1"/>
</dbReference>
<feature type="compositionally biased region" description="Acidic residues" evidence="1">
    <location>
        <begin position="132"/>
        <end position="146"/>
    </location>
</feature>
<keyword evidence="2" id="KW-0472">Membrane</keyword>